<dbReference type="EMBL" id="UZAM01013920">
    <property type="protein sequence ID" value="VDP30888.1"/>
    <property type="molecule type" value="Genomic_DNA"/>
</dbReference>
<keyword evidence="1" id="KW-1133">Transmembrane helix</keyword>
<evidence type="ECO:0000313" key="3">
    <source>
        <dbReference type="Proteomes" id="UP000270296"/>
    </source>
</evidence>
<reference evidence="2 3" key="2">
    <citation type="submission" date="2018-11" db="EMBL/GenBank/DDBJ databases">
        <authorList>
            <consortium name="Pathogen Informatics"/>
        </authorList>
    </citation>
    <scope>NUCLEOTIDE SEQUENCE [LARGE SCALE GENOMIC DNA]</scope>
</reference>
<keyword evidence="1" id="KW-0472">Membrane</keyword>
<feature type="transmembrane region" description="Helical" evidence="1">
    <location>
        <begin position="7"/>
        <end position="31"/>
    </location>
</feature>
<keyword evidence="3" id="KW-1185">Reference proteome</keyword>
<protein>
    <submittedName>
        <fullName evidence="2 4">Uncharacterized protein</fullName>
    </submittedName>
</protein>
<evidence type="ECO:0000313" key="4">
    <source>
        <dbReference type="WBParaSite" id="SBAD_0001069201-mRNA-1"/>
    </source>
</evidence>
<gene>
    <name evidence="2" type="ORF">SBAD_LOCUS10328</name>
</gene>
<reference evidence="4" key="1">
    <citation type="submission" date="2016-06" db="UniProtKB">
        <authorList>
            <consortium name="WormBaseParasite"/>
        </authorList>
    </citation>
    <scope>IDENTIFICATION</scope>
</reference>
<proteinExistence type="predicted"/>
<evidence type="ECO:0000256" key="1">
    <source>
        <dbReference type="SAM" id="Phobius"/>
    </source>
</evidence>
<name>A0A183J380_9BILA</name>
<sequence>MAISKTTALYVVVGFLSLSTVAFMVAVIVMASTQKASPAPPSPVPKHNVSDQAGWIAAAKNIRLSIDPRVNPCDDFYK</sequence>
<evidence type="ECO:0000313" key="2">
    <source>
        <dbReference type="EMBL" id="VDP30888.1"/>
    </source>
</evidence>
<organism evidence="4">
    <name type="scientific">Soboliphyme baturini</name>
    <dbReference type="NCBI Taxonomy" id="241478"/>
    <lineage>
        <taxon>Eukaryota</taxon>
        <taxon>Metazoa</taxon>
        <taxon>Ecdysozoa</taxon>
        <taxon>Nematoda</taxon>
        <taxon>Enoplea</taxon>
        <taxon>Dorylaimia</taxon>
        <taxon>Dioctophymatida</taxon>
        <taxon>Dioctophymatoidea</taxon>
        <taxon>Soboliphymatidae</taxon>
        <taxon>Soboliphyme</taxon>
    </lineage>
</organism>
<dbReference type="AlphaFoldDB" id="A0A183J380"/>
<accession>A0A183J380</accession>
<dbReference type="Proteomes" id="UP000270296">
    <property type="component" value="Unassembled WGS sequence"/>
</dbReference>
<keyword evidence="1" id="KW-0812">Transmembrane</keyword>
<dbReference type="WBParaSite" id="SBAD_0001069201-mRNA-1">
    <property type="protein sequence ID" value="SBAD_0001069201-mRNA-1"/>
    <property type="gene ID" value="SBAD_0001069201"/>
</dbReference>